<evidence type="ECO:0000313" key="2">
    <source>
        <dbReference type="Proteomes" id="UP001062846"/>
    </source>
</evidence>
<name>A0ACC0NZN9_RHOML</name>
<comment type="caution">
    <text evidence="1">The sequence shown here is derived from an EMBL/GenBank/DDBJ whole genome shotgun (WGS) entry which is preliminary data.</text>
</comment>
<dbReference type="Proteomes" id="UP001062846">
    <property type="component" value="Chromosome 4"/>
</dbReference>
<accession>A0ACC0NZN9</accession>
<organism evidence="1 2">
    <name type="scientific">Rhododendron molle</name>
    <name type="common">Chinese azalea</name>
    <name type="synonym">Azalea mollis</name>
    <dbReference type="NCBI Taxonomy" id="49168"/>
    <lineage>
        <taxon>Eukaryota</taxon>
        <taxon>Viridiplantae</taxon>
        <taxon>Streptophyta</taxon>
        <taxon>Embryophyta</taxon>
        <taxon>Tracheophyta</taxon>
        <taxon>Spermatophyta</taxon>
        <taxon>Magnoliopsida</taxon>
        <taxon>eudicotyledons</taxon>
        <taxon>Gunneridae</taxon>
        <taxon>Pentapetalae</taxon>
        <taxon>asterids</taxon>
        <taxon>Ericales</taxon>
        <taxon>Ericaceae</taxon>
        <taxon>Ericoideae</taxon>
        <taxon>Rhodoreae</taxon>
        <taxon>Rhododendron</taxon>
    </lineage>
</organism>
<keyword evidence="2" id="KW-1185">Reference proteome</keyword>
<reference evidence="1" key="1">
    <citation type="submission" date="2022-02" db="EMBL/GenBank/DDBJ databases">
        <title>Plant Genome Project.</title>
        <authorList>
            <person name="Zhang R.-G."/>
        </authorList>
    </citation>
    <scope>NUCLEOTIDE SEQUENCE</scope>
    <source>
        <strain evidence="1">AT1</strain>
    </source>
</reference>
<proteinExistence type="predicted"/>
<dbReference type="EMBL" id="CM046391">
    <property type="protein sequence ID" value="KAI8558379.1"/>
    <property type="molecule type" value="Genomic_DNA"/>
</dbReference>
<gene>
    <name evidence="1" type="ORF">RHMOL_Rhmol04G0087300</name>
</gene>
<sequence length="159" mass="18544">MVVNPIRQMSEDNQQLIWFKDKVAKEQRRSKALEESLGVLSEKVRKKDEENCIIRHRSKMHHLQNKEEFLAASGTSPGGPMYGIVVEYDASCFALSMKRVAGLWEEDFAKFVKSQDKEMEEFVSEREKLVKAYEDNKKSMTERHFEEESTPVGGRRQKQ</sequence>
<protein>
    <submittedName>
        <fullName evidence="1">Uncharacterized protein</fullName>
    </submittedName>
</protein>
<evidence type="ECO:0000313" key="1">
    <source>
        <dbReference type="EMBL" id="KAI8558379.1"/>
    </source>
</evidence>